<dbReference type="PROSITE" id="PS51257">
    <property type="entry name" value="PROKAR_LIPOPROTEIN"/>
    <property type="match status" value="1"/>
</dbReference>
<keyword evidence="1" id="KW-0732">Signal</keyword>
<keyword evidence="3" id="KW-1185">Reference proteome</keyword>
<feature type="chain" id="PRO_5038977806" description="LemA protein" evidence="1">
    <location>
        <begin position="24"/>
        <end position="179"/>
    </location>
</feature>
<evidence type="ECO:0008006" key="4">
    <source>
        <dbReference type="Google" id="ProtNLM"/>
    </source>
</evidence>
<reference evidence="2 3" key="1">
    <citation type="submission" date="2016-12" db="EMBL/GenBank/DDBJ databases">
        <title>The draft genome sequence of Actinophytocola xinjiangensis.</title>
        <authorList>
            <person name="Wang W."/>
            <person name="Yuan L."/>
        </authorList>
    </citation>
    <scope>NUCLEOTIDE SEQUENCE [LARGE SCALE GENOMIC DNA]</scope>
    <source>
        <strain evidence="2 3">CGMCC 4.4663</strain>
    </source>
</reference>
<comment type="caution">
    <text evidence="2">The sequence shown here is derived from an EMBL/GenBank/DDBJ whole genome shotgun (WGS) entry which is preliminary data.</text>
</comment>
<proteinExistence type="predicted"/>
<gene>
    <name evidence="2" type="ORF">BLA60_03960</name>
</gene>
<dbReference type="AlphaFoldDB" id="A0A7Z0WS28"/>
<accession>A0A7Z0WS28</accession>
<feature type="signal peptide" evidence="1">
    <location>
        <begin position="1"/>
        <end position="23"/>
    </location>
</feature>
<sequence length="179" mass="18423">MNRTVVCAVLVGTVLAGCASPDAASPSPTSATSPPPSVSPMESWVSLVCVAELMHALDPTLLRPPATDADTLPEAKRRMRQWTAAVAEGATTMVAELDEIGPPPEGGALAKAFDEHRGRYADLADVAGTSGAFVDAVRSKADLDTAATLVQLPMLAATTGLDTNPVFSDLARENPLCGP</sequence>
<organism evidence="2 3">
    <name type="scientific">Actinophytocola xinjiangensis</name>
    <dbReference type="NCBI Taxonomy" id="485602"/>
    <lineage>
        <taxon>Bacteria</taxon>
        <taxon>Bacillati</taxon>
        <taxon>Actinomycetota</taxon>
        <taxon>Actinomycetes</taxon>
        <taxon>Pseudonocardiales</taxon>
        <taxon>Pseudonocardiaceae</taxon>
    </lineage>
</organism>
<dbReference type="RefSeq" id="WP_075131247.1">
    <property type="nucleotide sequence ID" value="NZ_MSIF01000001.1"/>
</dbReference>
<protein>
    <recommendedName>
        <fullName evidence="4">LemA protein</fullName>
    </recommendedName>
</protein>
<dbReference type="EMBL" id="MSIF01000001">
    <property type="protein sequence ID" value="OLF14300.1"/>
    <property type="molecule type" value="Genomic_DNA"/>
</dbReference>
<name>A0A7Z0WS28_9PSEU</name>
<evidence type="ECO:0000313" key="2">
    <source>
        <dbReference type="EMBL" id="OLF14300.1"/>
    </source>
</evidence>
<evidence type="ECO:0000256" key="1">
    <source>
        <dbReference type="SAM" id="SignalP"/>
    </source>
</evidence>
<dbReference type="Proteomes" id="UP000185696">
    <property type="component" value="Unassembled WGS sequence"/>
</dbReference>
<evidence type="ECO:0000313" key="3">
    <source>
        <dbReference type="Proteomes" id="UP000185696"/>
    </source>
</evidence>